<dbReference type="Pfam" id="PF00583">
    <property type="entry name" value="Acetyltransf_1"/>
    <property type="match status" value="2"/>
</dbReference>
<dbReference type="InterPro" id="IPR050832">
    <property type="entry name" value="Bact_Acetyltransf"/>
</dbReference>
<accession>A0A398CWE1</accession>
<dbReference type="AlphaFoldDB" id="A0A398CWE1"/>
<feature type="domain" description="N-acetyltransferase" evidence="3">
    <location>
        <begin position="9"/>
        <end position="149"/>
    </location>
</feature>
<gene>
    <name evidence="5" type="ORF">SMC5_06350</name>
    <name evidence="4" type="ORF">SMC6_05640</name>
</gene>
<dbReference type="PROSITE" id="PS51186">
    <property type="entry name" value="GNAT"/>
    <property type="match status" value="2"/>
</dbReference>
<evidence type="ECO:0000259" key="3">
    <source>
        <dbReference type="PROSITE" id="PS51186"/>
    </source>
</evidence>
<dbReference type="Gene3D" id="3.40.630.30">
    <property type="match status" value="1"/>
</dbReference>
<organism evidence="4 6">
    <name type="scientific">Candidatus Cryosericum odellii</name>
    <dbReference type="NCBI Taxonomy" id="2290917"/>
    <lineage>
        <taxon>Bacteria</taxon>
        <taxon>Pseudomonadati</taxon>
        <taxon>Caldisericota/Cryosericota group</taxon>
        <taxon>Candidatus Cryosericota</taxon>
        <taxon>Candidatus Cryosericia</taxon>
        <taxon>Candidatus Cryosericales</taxon>
        <taxon>Candidatus Cryosericaceae</taxon>
        <taxon>Candidatus Cryosericum</taxon>
    </lineage>
</organism>
<evidence type="ECO:0000313" key="4">
    <source>
        <dbReference type="EMBL" id="RIE07686.1"/>
    </source>
</evidence>
<proteinExistence type="predicted"/>
<reference evidence="6 7" key="1">
    <citation type="submission" date="2018-09" db="EMBL/GenBank/DDBJ databases">
        <title>Discovery and Ecogenomic Context for Candidatus Cryosericales, a Global Caldiserica Order Active in Thawing Permafrost.</title>
        <authorList>
            <person name="Martinez M.A."/>
            <person name="Woodcroft B.J."/>
            <person name="Ignacio Espinoza J.C."/>
            <person name="Zayed A."/>
            <person name="Singleton C.M."/>
            <person name="Boyd J."/>
            <person name="Li Y.-F."/>
            <person name="Purvine S."/>
            <person name="Maughan H."/>
            <person name="Hodgkins S.B."/>
            <person name="Anderson D."/>
            <person name="Sederholm M."/>
            <person name="Temperton B."/>
            <person name="Saleska S.R."/>
            <person name="Tyson G.W."/>
            <person name="Rich V.I."/>
        </authorList>
    </citation>
    <scope>NUCLEOTIDE SEQUENCE [LARGE SCALE GENOMIC DNA]</scope>
    <source>
        <strain evidence="5 7">SMC5</strain>
        <strain evidence="4 6">SMC6</strain>
    </source>
</reference>
<sequence length="308" mass="34079">MPTDDNSMMIAARLSTQQVSQVRALADSCEERDGYSMEARLDIGTLETRPEGSISDVLWYESGELVGFAGMNSYSDPSEVEATILVHPEFRRRGIGRSMARAVVRECQNRGVRRLLIVVPQESREGAGFAHMMGTRHSHSEYTMDLDVSRIPPFEPIHDAVELRPAGAEDVPIMATIVASAFAEPVGEEEQALVRLMKNSTRITYLATQDGRPVGVIQSAVSDGRAFIVHFAVRPEMQGRGIGRQMLMAIVRGLQNSGGTWITIEVETENQNALSLYQRCGFVTVNATDYELLELPRIPTAPELLFDH</sequence>
<keyword evidence="6" id="KW-1185">Reference proteome</keyword>
<dbReference type="InterPro" id="IPR000182">
    <property type="entry name" value="GNAT_dom"/>
</dbReference>
<dbReference type="EMBL" id="QXIU01000153">
    <property type="protein sequence ID" value="RIE10101.1"/>
    <property type="molecule type" value="Genomic_DNA"/>
</dbReference>
<feature type="domain" description="N-acetyltransferase" evidence="3">
    <location>
        <begin position="161"/>
        <end position="302"/>
    </location>
</feature>
<dbReference type="Proteomes" id="UP000266489">
    <property type="component" value="Unassembled WGS sequence"/>
</dbReference>
<accession>A0A398DG01</accession>
<dbReference type="InterPro" id="IPR016181">
    <property type="entry name" value="Acyl_CoA_acyltransferase"/>
</dbReference>
<evidence type="ECO:0000313" key="7">
    <source>
        <dbReference type="Proteomes" id="UP000266489"/>
    </source>
</evidence>
<dbReference type="GO" id="GO:0016747">
    <property type="term" value="F:acyltransferase activity, transferring groups other than amino-acyl groups"/>
    <property type="evidence" value="ECO:0007669"/>
    <property type="project" value="InterPro"/>
</dbReference>
<keyword evidence="1 4" id="KW-0808">Transferase</keyword>
<name>A0A398CWE1_9BACT</name>
<dbReference type="EMBL" id="QXIT01000093">
    <property type="protein sequence ID" value="RIE07686.1"/>
    <property type="molecule type" value="Genomic_DNA"/>
</dbReference>
<dbReference type="RefSeq" id="WP_119120034.1">
    <property type="nucleotide sequence ID" value="NZ_QXIT01000093.1"/>
</dbReference>
<evidence type="ECO:0000256" key="2">
    <source>
        <dbReference type="ARBA" id="ARBA00023315"/>
    </source>
</evidence>
<evidence type="ECO:0000313" key="6">
    <source>
        <dbReference type="Proteomes" id="UP000266260"/>
    </source>
</evidence>
<evidence type="ECO:0000313" key="5">
    <source>
        <dbReference type="EMBL" id="RIE10101.1"/>
    </source>
</evidence>
<protein>
    <submittedName>
        <fullName evidence="4">GNAT family N-acetyltransferase</fullName>
    </submittedName>
</protein>
<dbReference type="Proteomes" id="UP000266260">
    <property type="component" value="Unassembled WGS sequence"/>
</dbReference>
<evidence type="ECO:0000256" key="1">
    <source>
        <dbReference type="ARBA" id="ARBA00022679"/>
    </source>
</evidence>
<dbReference type="PANTHER" id="PTHR43877">
    <property type="entry name" value="AMINOALKYLPHOSPHONATE N-ACETYLTRANSFERASE-RELATED-RELATED"/>
    <property type="match status" value="1"/>
</dbReference>
<comment type="caution">
    <text evidence="4">The sequence shown here is derived from an EMBL/GenBank/DDBJ whole genome shotgun (WGS) entry which is preliminary data.</text>
</comment>
<dbReference type="SUPFAM" id="SSF55729">
    <property type="entry name" value="Acyl-CoA N-acyltransferases (Nat)"/>
    <property type="match status" value="1"/>
</dbReference>
<dbReference type="CDD" id="cd04301">
    <property type="entry name" value="NAT_SF"/>
    <property type="match status" value="2"/>
</dbReference>
<keyword evidence="2" id="KW-0012">Acyltransferase</keyword>
<dbReference type="OrthoDB" id="7163760at2"/>